<sequence length="73" mass="7743">TKPADNKAAGQSRRVGGFVSSVNDDVFIGDTARDVSVVTSGACRDLSPASVALFLMSGAPLPALRQERWRHTQ</sequence>
<evidence type="ECO:0000313" key="2">
    <source>
        <dbReference type="Proteomes" id="UP000838756"/>
    </source>
</evidence>
<protein>
    <submittedName>
        <fullName evidence="1">Jg22743 protein</fullName>
    </submittedName>
</protein>
<dbReference type="Proteomes" id="UP000838756">
    <property type="component" value="Unassembled WGS sequence"/>
</dbReference>
<feature type="non-terminal residue" evidence="1">
    <location>
        <position position="73"/>
    </location>
</feature>
<keyword evidence="2" id="KW-1185">Reference proteome</keyword>
<dbReference type="EMBL" id="CAKXAJ010022119">
    <property type="protein sequence ID" value="CAH2226855.1"/>
    <property type="molecule type" value="Genomic_DNA"/>
</dbReference>
<accession>A0A8S4R206</accession>
<dbReference type="AlphaFoldDB" id="A0A8S4R206"/>
<organism evidence="1 2">
    <name type="scientific">Pararge aegeria aegeria</name>
    <dbReference type="NCBI Taxonomy" id="348720"/>
    <lineage>
        <taxon>Eukaryota</taxon>
        <taxon>Metazoa</taxon>
        <taxon>Ecdysozoa</taxon>
        <taxon>Arthropoda</taxon>
        <taxon>Hexapoda</taxon>
        <taxon>Insecta</taxon>
        <taxon>Pterygota</taxon>
        <taxon>Neoptera</taxon>
        <taxon>Endopterygota</taxon>
        <taxon>Lepidoptera</taxon>
        <taxon>Glossata</taxon>
        <taxon>Ditrysia</taxon>
        <taxon>Papilionoidea</taxon>
        <taxon>Nymphalidae</taxon>
        <taxon>Satyrinae</taxon>
        <taxon>Satyrini</taxon>
        <taxon>Parargina</taxon>
        <taxon>Pararge</taxon>
    </lineage>
</organism>
<dbReference type="OrthoDB" id="7472136at2759"/>
<comment type="caution">
    <text evidence="1">The sequence shown here is derived from an EMBL/GenBank/DDBJ whole genome shotgun (WGS) entry which is preliminary data.</text>
</comment>
<gene>
    <name evidence="1" type="primary">jg22743</name>
    <name evidence="1" type="ORF">PAEG_LOCUS7514</name>
</gene>
<evidence type="ECO:0000313" key="1">
    <source>
        <dbReference type="EMBL" id="CAH2226855.1"/>
    </source>
</evidence>
<reference evidence="1" key="1">
    <citation type="submission" date="2022-03" db="EMBL/GenBank/DDBJ databases">
        <authorList>
            <person name="Lindestad O."/>
        </authorList>
    </citation>
    <scope>NUCLEOTIDE SEQUENCE</scope>
</reference>
<name>A0A8S4R206_9NEOP</name>
<proteinExistence type="predicted"/>